<protein>
    <submittedName>
        <fullName evidence="2">Iron-responsive transcriptional regulator</fullName>
    </submittedName>
</protein>
<dbReference type="PANTHER" id="PTHR33221:SF4">
    <property type="entry name" value="HTH-TYPE TRANSCRIPTIONAL REPRESSOR NSRR"/>
    <property type="match status" value="1"/>
</dbReference>
<name>A0A068FS64_9ZZZZ</name>
<dbReference type="InterPro" id="IPR000944">
    <property type="entry name" value="Tscrpt_reg_Rrf2"/>
</dbReference>
<keyword evidence="1" id="KW-0238">DNA-binding</keyword>
<accession>A0A068FS64</accession>
<dbReference type="NCBIfam" id="TIGR00738">
    <property type="entry name" value="rrf2_super"/>
    <property type="match status" value="1"/>
</dbReference>
<dbReference type="InterPro" id="IPR036388">
    <property type="entry name" value="WH-like_DNA-bd_sf"/>
</dbReference>
<sequence>MRLSKQTSYAIRILIDCAQAMPHAVRSAEIAQRQKISEYNIQKLVAQLASEGILATARGRGGGIKLALPPGQINLGKVLRVTEPTRIVVDCFGEPVDCVVRQITPVNRIFTAAYDGFVEVLDRYTLDDLLKGYPMAAQASA</sequence>
<dbReference type="PROSITE" id="PS51197">
    <property type="entry name" value="HTH_RRF2_2"/>
    <property type="match status" value="1"/>
</dbReference>
<dbReference type="EMBL" id="KJ769134">
    <property type="protein sequence ID" value="AID69649.1"/>
    <property type="molecule type" value="Genomic_DNA"/>
</dbReference>
<evidence type="ECO:0000256" key="1">
    <source>
        <dbReference type="ARBA" id="ARBA00023125"/>
    </source>
</evidence>
<gene>
    <name evidence="2" type="primary">rirA</name>
</gene>
<dbReference type="SUPFAM" id="SSF46785">
    <property type="entry name" value="Winged helix' DNA-binding domain"/>
    <property type="match status" value="1"/>
</dbReference>
<dbReference type="GO" id="GO:0003700">
    <property type="term" value="F:DNA-binding transcription factor activity"/>
    <property type="evidence" value="ECO:0007669"/>
    <property type="project" value="TreeGrafter"/>
</dbReference>
<dbReference type="AlphaFoldDB" id="A0A068FS64"/>
<proteinExistence type="predicted"/>
<dbReference type="Gene3D" id="1.10.10.10">
    <property type="entry name" value="Winged helix-like DNA-binding domain superfamily/Winged helix DNA-binding domain"/>
    <property type="match status" value="1"/>
</dbReference>
<dbReference type="Pfam" id="PF02082">
    <property type="entry name" value="Rrf2"/>
    <property type="match status" value="1"/>
</dbReference>
<dbReference type="PROSITE" id="PS01332">
    <property type="entry name" value="HTH_RRF2_1"/>
    <property type="match status" value="1"/>
</dbReference>
<dbReference type="PANTHER" id="PTHR33221">
    <property type="entry name" value="WINGED HELIX-TURN-HELIX TRANSCRIPTIONAL REGULATOR, RRF2 FAMILY"/>
    <property type="match status" value="1"/>
</dbReference>
<dbReference type="GO" id="GO:0003677">
    <property type="term" value="F:DNA binding"/>
    <property type="evidence" value="ECO:0007669"/>
    <property type="project" value="UniProtKB-KW"/>
</dbReference>
<evidence type="ECO:0000313" key="2">
    <source>
        <dbReference type="EMBL" id="AID69649.1"/>
    </source>
</evidence>
<dbReference type="InterPro" id="IPR036390">
    <property type="entry name" value="WH_DNA-bd_sf"/>
</dbReference>
<reference evidence="2" key="1">
    <citation type="submission" date="2014-04" db="EMBL/GenBank/DDBJ databases">
        <authorList>
            <person name="Felczykowska A."/>
            <person name="Dydecka A."/>
            <person name="Bohdanowicz M."/>
            <person name="Gasior T."/>
            <person name="Sobon M."/>
            <person name="Kobos J."/>
            <person name="Bloch S."/>
            <person name="Nejman-Falenczyk B."/>
            <person name="Wegrzyn G."/>
        </authorList>
    </citation>
    <scope>NUCLEOTIDE SEQUENCE</scope>
</reference>
<dbReference type="InterPro" id="IPR030489">
    <property type="entry name" value="TR_Rrf2-type_CS"/>
</dbReference>
<organism evidence="2">
    <name type="scientific">uncultured organism</name>
    <dbReference type="NCBI Taxonomy" id="155900"/>
    <lineage>
        <taxon>unclassified sequences</taxon>
        <taxon>environmental samples</taxon>
    </lineage>
</organism>